<name>A0ACC0EN30_9BASI</name>
<evidence type="ECO:0000313" key="2">
    <source>
        <dbReference type="Proteomes" id="UP001060170"/>
    </source>
</evidence>
<dbReference type="EMBL" id="CM045869">
    <property type="protein sequence ID" value="KAI7955296.1"/>
    <property type="molecule type" value="Genomic_DNA"/>
</dbReference>
<protein>
    <submittedName>
        <fullName evidence="1">Uncharacterized protein</fullName>
    </submittedName>
</protein>
<sequence>MQSRNLANHVESNSKEEEPAKPEPPSTKLKPSASNSEGKKKDWAFPTFCAEANSVDSVREAIWDSGASQRMFRSLLFFDQETMEKPNPSKSQVRTAGSEEIPIKGALHKQGAVIKIDPKKEKRFKVVIGEEVFFKEDSRIS</sequence>
<reference evidence="2" key="2">
    <citation type="journal article" date="2018" name="Mol. Plant Microbe Interact.">
        <title>Genome sequence resources for the wheat stripe rust pathogen (Puccinia striiformis f. sp. tritici) and the barley stripe rust pathogen (Puccinia striiformis f. sp. hordei).</title>
        <authorList>
            <person name="Xia C."/>
            <person name="Wang M."/>
            <person name="Yin C."/>
            <person name="Cornejo O.E."/>
            <person name="Hulbert S.H."/>
            <person name="Chen X."/>
        </authorList>
    </citation>
    <scope>NUCLEOTIDE SEQUENCE [LARGE SCALE GENOMIC DNA]</scope>
    <source>
        <strain evidence="2">93-210</strain>
    </source>
</reference>
<organism evidence="1 2">
    <name type="scientific">Puccinia striiformis f. sp. tritici</name>
    <dbReference type="NCBI Taxonomy" id="168172"/>
    <lineage>
        <taxon>Eukaryota</taxon>
        <taxon>Fungi</taxon>
        <taxon>Dikarya</taxon>
        <taxon>Basidiomycota</taxon>
        <taxon>Pucciniomycotina</taxon>
        <taxon>Pucciniomycetes</taxon>
        <taxon>Pucciniales</taxon>
        <taxon>Pucciniaceae</taxon>
        <taxon>Puccinia</taxon>
    </lineage>
</organism>
<reference evidence="1 2" key="3">
    <citation type="journal article" date="2022" name="Microbiol. Spectr.">
        <title>Folding features and dynamics of 3D genome architecture in plant fungal pathogens.</title>
        <authorList>
            <person name="Xia C."/>
        </authorList>
    </citation>
    <scope>NUCLEOTIDE SEQUENCE [LARGE SCALE GENOMIC DNA]</scope>
    <source>
        <strain evidence="1 2">93-210</strain>
    </source>
</reference>
<gene>
    <name evidence="1" type="ORF">MJO28_005696</name>
</gene>
<accession>A0ACC0EN30</accession>
<proteinExistence type="predicted"/>
<keyword evidence="2" id="KW-1185">Reference proteome</keyword>
<reference evidence="2" key="1">
    <citation type="journal article" date="2018" name="BMC Genomics">
        <title>Genomic insights into host adaptation between the wheat stripe rust pathogen (Puccinia striiformis f. sp. tritici) and the barley stripe rust pathogen (Puccinia striiformis f. sp. hordei).</title>
        <authorList>
            <person name="Xia C."/>
            <person name="Wang M."/>
            <person name="Yin C."/>
            <person name="Cornejo O.E."/>
            <person name="Hulbert S.H."/>
            <person name="Chen X."/>
        </authorList>
    </citation>
    <scope>NUCLEOTIDE SEQUENCE [LARGE SCALE GENOMIC DNA]</scope>
    <source>
        <strain evidence="2">93-210</strain>
    </source>
</reference>
<comment type="caution">
    <text evidence="1">The sequence shown here is derived from an EMBL/GenBank/DDBJ whole genome shotgun (WGS) entry which is preliminary data.</text>
</comment>
<dbReference type="Proteomes" id="UP001060170">
    <property type="component" value="Chromosome 5"/>
</dbReference>
<evidence type="ECO:0000313" key="1">
    <source>
        <dbReference type="EMBL" id="KAI7955296.1"/>
    </source>
</evidence>